<dbReference type="SMART" id="SM00191">
    <property type="entry name" value="Int_alpha"/>
    <property type="match status" value="7"/>
</dbReference>
<keyword evidence="4" id="KW-0325">Glycoprotein</keyword>
<keyword evidence="3" id="KW-0378">Hydrolase</keyword>
<dbReference type="PANTHER" id="PTHR23221:SF7">
    <property type="entry name" value="PHOSPHATIDYLINOSITOL-GLYCAN-SPECIFIC PHOSPHOLIPASE D"/>
    <property type="match status" value="1"/>
</dbReference>
<reference evidence="6 7" key="1">
    <citation type="submission" date="2020-08" db="EMBL/GenBank/DDBJ databases">
        <title>Genomic Encyclopedia of Type Strains, Phase IV (KMG-IV): sequencing the most valuable type-strain genomes for metagenomic binning, comparative biology and taxonomic classification.</title>
        <authorList>
            <person name="Goeker M."/>
        </authorList>
    </citation>
    <scope>NUCLEOTIDE SEQUENCE [LARGE SCALE GENOMIC DNA]</scope>
    <source>
        <strain evidence="6 7">DSM 45615</strain>
    </source>
</reference>
<dbReference type="GO" id="GO:0007155">
    <property type="term" value="P:cell adhesion"/>
    <property type="evidence" value="ECO:0007669"/>
    <property type="project" value="InterPro"/>
</dbReference>
<keyword evidence="7" id="KW-1185">Reference proteome</keyword>
<dbReference type="PANTHER" id="PTHR23221">
    <property type="entry name" value="GLYCOSYLPHOSPHATIDYLINOSITOL PHOSPHOLIPASE D"/>
    <property type="match status" value="1"/>
</dbReference>
<dbReference type="SUPFAM" id="SSF69318">
    <property type="entry name" value="Integrin alpha N-terminal domain"/>
    <property type="match status" value="2"/>
</dbReference>
<dbReference type="GO" id="GO:0008305">
    <property type="term" value="C:integrin complex"/>
    <property type="evidence" value="ECO:0007669"/>
    <property type="project" value="InterPro"/>
</dbReference>
<dbReference type="Proteomes" id="UP000578449">
    <property type="component" value="Unassembled WGS sequence"/>
</dbReference>
<dbReference type="Pfam" id="PF01839">
    <property type="entry name" value="FG-GAP"/>
    <property type="match status" value="6"/>
</dbReference>
<feature type="chain" id="PRO_5032629177" description="Integrin-like protein" evidence="5">
    <location>
        <begin position="26"/>
        <end position="484"/>
    </location>
</feature>
<dbReference type="GO" id="GO:0016787">
    <property type="term" value="F:hydrolase activity"/>
    <property type="evidence" value="ECO:0007669"/>
    <property type="project" value="UniProtKB-KW"/>
</dbReference>
<dbReference type="PRINTS" id="PR01185">
    <property type="entry name" value="INTEGRINA"/>
</dbReference>
<keyword evidence="1 5" id="KW-0732">Signal</keyword>
<protein>
    <recommendedName>
        <fullName evidence="8">Integrin-like protein</fullName>
    </recommendedName>
</protein>
<proteinExistence type="predicted"/>
<gene>
    <name evidence="6" type="ORF">HNP84_001687</name>
</gene>
<dbReference type="PROSITE" id="PS51470">
    <property type="entry name" value="FG_GAP"/>
    <property type="match status" value="4"/>
</dbReference>
<dbReference type="InterPro" id="IPR028994">
    <property type="entry name" value="Integrin_alpha_N"/>
</dbReference>
<feature type="signal peptide" evidence="5">
    <location>
        <begin position="1"/>
        <end position="25"/>
    </location>
</feature>
<dbReference type="RefSeq" id="WP_185048776.1">
    <property type="nucleotide sequence ID" value="NZ_BAABIX010000028.1"/>
</dbReference>
<evidence type="ECO:0000313" key="7">
    <source>
        <dbReference type="Proteomes" id="UP000578449"/>
    </source>
</evidence>
<dbReference type="InterPro" id="IPR013519">
    <property type="entry name" value="Int_alpha_beta-p"/>
</dbReference>
<dbReference type="EMBL" id="JACHGN010000003">
    <property type="protein sequence ID" value="MBB5131974.1"/>
    <property type="molecule type" value="Genomic_DNA"/>
</dbReference>
<evidence type="ECO:0000256" key="3">
    <source>
        <dbReference type="ARBA" id="ARBA00022801"/>
    </source>
</evidence>
<evidence type="ECO:0000256" key="1">
    <source>
        <dbReference type="ARBA" id="ARBA00022729"/>
    </source>
</evidence>
<dbReference type="AlphaFoldDB" id="A0A840NTD6"/>
<evidence type="ECO:0000313" key="6">
    <source>
        <dbReference type="EMBL" id="MBB5131974.1"/>
    </source>
</evidence>
<evidence type="ECO:0008006" key="8">
    <source>
        <dbReference type="Google" id="ProtNLM"/>
    </source>
</evidence>
<dbReference type="InterPro" id="IPR000413">
    <property type="entry name" value="Integrin_alpha"/>
</dbReference>
<dbReference type="PROSITE" id="PS51257">
    <property type="entry name" value="PROKAR_LIPOPROTEIN"/>
    <property type="match status" value="1"/>
</dbReference>
<keyword evidence="2" id="KW-0677">Repeat</keyword>
<comment type="caution">
    <text evidence="6">The sequence shown here is derived from an EMBL/GenBank/DDBJ whole genome shotgun (WGS) entry which is preliminary data.</text>
</comment>
<name>A0A840NTD6_9ACTN</name>
<sequence>MSLPRAALLAVAVISALTLPAPAQAATAACASTTPSDFDGDGRTDLVVAAPYATVAGLARAGSVRILYGMRTPRTLTQNTAGVGGEAETGDAFGAAVATGDFDGDGCADLAVGASEESAGERPANADGEGVVHLFRGSASGLRPVETLRARDFGARGRDEDGEGARFGAALAAGDFDGDGDDELAIGAPGLGGGGAVGVHGFRGRKPYLISQDTRWVDQDAAPTDQFGAALATGDFDGDGDDELAAGAPGDTVLKDGQGSATVIDVRRRRATLLTQDSPWVAGVAEKWDNMGAALAAADFNADGRDDLAIGVPGEGLTPKQRAMDYGDGTVHVIYGAAGGLRTATAESWSQRSLKGEPRYFDRFGAALAAADLNGDGDAELAIGVPGENAVQVLAGTRAGGLTRINNVLITGGEGDFGASLAMVDAAGRAHDLVVAAPRSGRLTLVKGGLKSKTTGAYPGVRAARTTALPAGPAASLYGYTLAP</sequence>
<dbReference type="Gene3D" id="2.130.10.130">
    <property type="entry name" value="Integrin alpha, N-terminal"/>
    <property type="match status" value="3"/>
</dbReference>
<evidence type="ECO:0000256" key="5">
    <source>
        <dbReference type="SAM" id="SignalP"/>
    </source>
</evidence>
<organism evidence="6 7">
    <name type="scientific">Thermocatellispora tengchongensis</name>
    <dbReference type="NCBI Taxonomy" id="1073253"/>
    <lineage>
        <taxon>Bacteria</taxon>
        <taxon>Bacillati</taxon>
        <taxon>Actinomycetota</taxon>
        <taxon>Actinomycetes</taxon>
        <taxon>Streptosporangiales</taxon>
        <taxon>Streptosporangiaceae</taxon>
        <taxon>Thermocatellispora</taxon>
    </lineage>
</organism>
<evidence type="ECO:0000256" key="4">
    <source>
        <dbReference type="ARBA" id="ARBA00023180"/>
    </source>
</evidence>
<dbReference type="InterPro" id="IPR013517">
    <property type="entry name" value="FG-GAP"/>
</dbReference>
<accession>A0A840NTD6</accession>
<evidence type="ECO:0000256" key="2">
    <source>
        <dbReference type="ARBA" id="ARBA00022737"/>
    </source>
</evidence>